<organism evidence="4 5">
    <name type="scientific">Amantichitinum ursilacus</name>
    <dbReference type="NCBI Taxonomy" id="857265"/>
    <lineage>
        <taxon>Bacteria</taxon>
        <taxon>Pseudomonadati</taxon>
        <taxon>Pseudomonadota</taxon>
        <taxon>Betaproteobacteria</taxon>
        <taxon>Neisseriales</taxon>
        <taxon>Chitinibacteraceae</taxon>
        <taxon>Amantichitinum</taxon>
    </lineage>
</organism>
<dbReference type="SUPFAM" id="SSF53850">
    <property type="entry name" value="Periplasmic binding protein-like II"/>
    <property type="match status" value="1"/>
</dbReference>
<name>A0A0N0GQT3_9NEIS</name>
<comment type="similarity">
    <text evidence="1">Belongs to the bacterial solute-binding protein SsuA/TauA family.</text>
</comment>
<evidence type="ECO:0000256" key="1">
    <source>
        <dbReference type="ARBA" id="ARBA00010742"/>
    </source>
</evidence>
<gene>
    <name evidence="4" type="primary">ssuA_1</name>
    <name evidence="4" type="ORF">WG78_00175</name>
</gene>
<evidence type="ECO:0000259" key="3">
    <source>
        <dbReference type="SMART" id="SM00062"/>
    </source>
</evidence>
<dbReference type="PANTHER" id="PTHR30024:SF48">
    <property type="entry name" value="ABC TRANSPORTER SUBSTRATE-BINDING PROTEIN"/>
    <property type="match status" value="1"/>
</dbReference>
<dbReference type="STRING" id="857265.WG78_00175"/>
<feature type="signal peptide" evidence="2">
    <location>
        <begin position="1"/>
        <end position="33"/>
    </location>
</feature>
<evidence type="ECO:0000256" key="2">
    <source>
        <dbReference type="SAM" id="SignalP"/>
    </source>
</evidence>
<proteinExistence type="inferred from homology"/>
<dbReference type="OrthoDB" id="286202at2"/>
<dbReference type="RefSeq" id="WP_053935764.1">
    <property type="nucleotide sequence ID" value="NZ_LAQT01000001.1"/>
</dbReference>
<dbReference type="InterPro" id="IPR006311">
    <property type="entry name" value="TAT_signal"/>
</dbReference>
<dbReference type="Pfam" id="PF09084">
    <property type="entry name" value="NMT1"/>
    <property type="match status" value="1"/>
</dbReference>
<sequence>MTDFQFDAGRRHSLGLLSGAALALASWPLAARAATAGLSDIDLRIARFKGDNSYFLKDAGLPNPPYRANYAEFSGGNLIVEAISAGSIDVGGMSEIPPIFAVQANTPLRLVAVLKGDVNNQVMLVPKGSAIKDVGELKGKRIGYVRSTTSHYFLLRLLREKGLGFSDVTPVSLSPQDGLAAFQSGQLDAWVVYGLVVQFAQAKGARVLKTANGYLSGNYLMAAHKDALADPLRREAIGIHLQREQQVYQWQTAHPDLWAARASQITGVPSSIFLDEFHQRSTDPRLVKIDDAAIKSQQAVADLFADNGVIPKRVNVAPLWDKQLNSVLA</sequence>
<dbReference type="PANTHER" id="PTHR30024">
    <property type="entry name" value="ALIPHATIC SULFONATES-BINDING PROTEIN-RELATED"/>
    <property type="match status" value="1"/>
</dbReference>
<dbReference type="InterPro" id="IPR001638">
    <property type="entry name" value="Solute-binding_3/MltF_N"/>
</dbReference>
<comment type="caution">
    <text evidence="4">The sequence shown here is derived from an EMBL/GenBank/DDBJ whole genome shotgun (WGS) entry which is preliminary data.</text>
</comment>
<protein>
    <submittedName>
        <fullName evidence="4">Putative aliphatic sulfonates-binding protein</fullName>
    </submittedName>
</protein>
<dbReference type="PATRIC" id="fig|857265.3.peg.36"/>
<keyword evidence="5" id="KW-1185">Reference proteome</keyword>
<reference evidence="4 5" key="1">
    <citation type="submission" date="2015-07" db="EMBL/GenBank/DDBJ databases">
        <title>Draft genome sequence of the Amantichitinum ursilacus IGB-41, a new chitin-degrading bacterium.</title>
        <authorList>
            <person name="Kirstahler P."/>
            <person name="Guenther M."/>
            <person name="Grumaz C."/>
            <person name="Rupp S."/>
            <person name="Zibek S."/>
            <person name="Sohn K."/>
        </authorList>
    </citation>
    <scope>NUCLEOTIDE SEQUENCE [LARGE SCALE GENOMIC DNA]</scope>
    <source>
        <strain evidence="4 5">IGB-41</strain>
    </source>
</reference>
<dbReference type="InterPro" id="IPR015168">
    <property type="entry name" value="SsuA/THI5"/>
</dbReference>
<dbReference type="Gene3D" id="3.40.190.10">
    <property type="entry name" value="Periplasmic binding protein-like II"/>
    <property type="match status" value="2"/>
</dbReference>
<feature type="chain" id="PRO_5005849787" evidence="2">
    <location>
        <begin position="34"/>
        <end position="329"/>
    </location>
</feature>
<dbReference type="CDD" id="cd13558">
    <property type="entry name" value="PBP2_SsuA_like_2"/>
    <property type="match status" value="1"/>
</dbReference>
<keyword evidence="2" id="KW-0732">Signal</keyword>
<dbReference type="AlphaFoldDB" id="A0A0N0GQT3"/>
<evidence type="ECO:0000313" key="4">
    <source>
        <dbReference type="EMBL" id="KPC55028.1"/>
    </source>
</evidence>
<evidence type="ECO:0000313" key="5">
    <source>
        <dbReference type="Proteomes" id="UP000037939"/>
    </source>
</evidence>
<dbReference type="EMBL" id="LAQT01000001">
    <property type="protein sequence ID" value="KPC55028.1"/>
    <property type="molecule type" value="Genomic_DNA"/>
</dbReference>
<dbReference type="SMART" id="SM00062">
    <property type="entry name" value="PBPb"/>
    <property type="match status" value="1"/>
</dbReference>
<accession>A0A0N0GQT3</accession>
<dbReference type="Proteomes" id="UP000037939">
    <property type="component" value="Unassembled WGS sequence"/>
</dbReference>
<feature type="domain" description="Solute-binding protein family 3/N-terminal" evidence="3">
    <location>
        <begin position="42"/>
        <end position="254"/>
    </location>
</feature>
<dbReference type="PROSITE" id="PS51318">
    <property type="entry name" value="TAT"/>
    <property type="match status" value="1"/>
</dbReference>